<dbReference type="PRINTS" id="PR00837">
    <property type="entry name" value="V5TPXLIKE"/>
</dbReference>
<dbReference type="SUPFAM" id="SSF55797">
    <property type="entry name" value="PR-1-like"/>
    <property type="match status" value="1"/>
</dbReference>
<dbReference type="InterPro" id="IPR001283">
    <property type="entry name" value="CRISP-related"/>
</dbReference>
<dbReference type="AlphaFoldDB" id="A0A0J0XZA6"/>
<dbReference type="EMBL" id="KQ087177">
    <property type="protein sequence ID" value="KLT46386.1"/>
    <property type="molecule type" value="Genomic_DNA"/>
</dbReference>
<dbReference type="InterPro" id="IPR014044">
    <property type="entry name" value="CAP_dom"/>
</dbReference>
<dbReference type="Pfam" id="PF00188">
    <property type="entry name" value="CAP"/>
    <property type="match status" value="1"/>
</dbReference>
<reference evidence="3 4" key="1">
    <citation type="submission" date="2015-03" db="EMBL/GenBank/DDBJ databases">
        <title>Genomics and transcriptomics of the oil-accumulating basidiomycete yeast T. oleaginosus allow insights into substrate utilization and the diverse evolutionary trajectories of mating systems in fungi.</title>
        <authorList>
            <consortium name="DOE Joint Genome Institute"/>
            <person name="Kourist R."/>
            <person name="Kracht O."/>
            <person name="Bracharz F."/>
            <person name="Lipzen A."/>
            <person name="Nolan M."/>
            <person name="Ohm R."/>
            <person name="Grigoriev I."/>
            <person name="Sun S."/>
            <person name="Heitman J."/>
            <person name="Bruck T."/>
            <person name="Nowrousian M."/>
        </authorList>
    </citation>
    <scope>NUCLEOTIDE SEQUENCE [LARGE SCALE GENOMIC DNA]</scope>
    <source>
        <strain evidence="3 4">IBC0246</strain>
    </source>
</reference>
<dbReference type="STRING" id="879819.A0A0J0XZA6"/>
<dbReference type="Gene3D" id="3.40.33.10">
    <property type="entry name" value="CAP"/>
    <property type="match status" value="1"/>
</dbReference>
<sequence length="281" mass="30324">MLSLLLLAHHVLAQTFNDQPSANDSATEPYWPQYPDGTSASDFMMNTNSSDADLRGESRIAQWIVTASNVFRAQFGNQPVTWNETAARIAQEHVNTCLWEHWGSDNLAQLSYSEEGHRFDINPMVEMWAEEWDYYPFRHPEAQAASHFTAMMWNASNTLGCAWNVDCANTTAFPSMTYFVCNYWPIGNIATQPPGELYALNVPNWTKWTPEQVPDVPYTAAPVAPSPTASRTGSAAAAAGQTGSGAASGQVNGPDPALSAAGRAALPAGILVAAIAAAVVI</sequence>
<feature type="domain" description="SCP" evidence="2">
    <location>
        <begin position="59"/>
        <end position="191"/>
    </location>
</feature>
<dbReference type="SMART" id="SM00198">
    <property type="entry name" value="SCP"/>
    <property type="match status" value="1"/>
</dbReference>
<dbReference type="InterPro" id="IPR035940">
    <property type="entry name" value="CAP_sf"/>
</dbReference>
<evidence type="ECO:0000259" key="2">
    <source>
        <dbReference type="SMART" id="SM00198"/>
    </source>
</evidence>
<evidence type="ECO:0000313" key="4">
    <source>
        <dbReference type="Proteomes" id="UP000053611"/>
    </source>
</evidence>
<dbReference type="PROSITE" id="PS01010">
    <property type="entry name" value="CRISP_2"/>
    <property type="match status" value="1"/>
</dbReference>
<gene>
    <name evidence="3" type="ORF">CC85DRAFT_324717</name>
</gene>
<name>A0A0J0XZA6_9TREE</name>
<organism evidence="3 4">
    <name type="scientific">Cutaneotrichosporon oleaginosum</name>
    <dbReference type="NCBI Taxonomy" id="879819"/>
    <lineage>
        <taxon>Eukaryota</taxon>
        <taxon>Fungi</taxon>
        <taxon>Dikarya</taxon>
        <taxon>Basidiomycota</taxon>
        <taxon>Agaricomycotina</taxon>
        <taxon>Tremellomycetes</taxon>
        <taxon>Trichosporonales</taxon>
        <taxon>Trichosporonaceae</taxon>
        <taxon>Cutaneotrichosporon</taxon>
    </lineage>
</organism>
<dbReference type="InterPro" id="IPR018244">
    <property type="entry name" value="Allrgn_V5/Tpx1_CS"/>
</dbReference>
<dbReference type="PANTHER" id="PTHR10334">
    <property type="entry name" value="CYSTEINE-RICH SECRETORY PROTEIN-RELATED"/>
    <property type="match status" value="1"/>
</dbReference>
<evidence type="ECO:0000256" key="1">
    <source>
        <dbReference type="SAM" id="MobiDB-lite"/>
    </source>
</evidence>
<accession>A0A0J0XZA6</accession>
<keyword evidence="4" id="KW-1185">Reference proteome</keyword>
<feature type="region of interest" description="Disordered" evidence="1">
    <location>
        <begin position="220"/>
        <end position="254"/>
    </location>
</feature>
<evidence type="ECO:0000313" key="3">
    <source>
        <dbReference type="EMBL" id="KLT46386.1"/>
    </source>
</evidence>
<proteinExistence type="predicted"/>
<dbReference type="GO" id="GO:0005576">
    <property type="term" value="C:extracellular region"/>
    <property type="evidence" value="ECO:0007669"/>
    <property type="project" value="InterPro"/>
</dbReference>
<dbReference type="OrthoDB" id="337038at2759"/>
<protein>
    <submittedName>
        <fullName evidence="3">PR-1-like protein</fullName>
    </submittedName>
</protein>
<dbReference type="Proteomes" id="UP000053611">
    <property type="component" value="Unassembled WGS sequence"/>
</dbReference>